<keyword evidence="2" id="KW-1185">Reference proteome</keyword>
<protein>
    <submittedName>
        <fullName evidence="1">Uncharacterized protein</fullName>
    </submittedName>
</protein>
<dbReference type="RefSeq" id="WP_257490539.1">
    <property type="nucleotide sequence ID" value="NZ_CABKTM010000007.1"/>
</dbReference>
<sequence>MIGAGIGVGKQIITDFAVNIINKEVKISSWARYVGSVVGGTVGV</sequence>
<dbReference type="EMBL" id="JANJZL010000007">
    <property type="protein sequence ID" value="MCR2044606.1"/>
    <property type="molecule type" value="Genomic_DNA"/>
</dbReference>
<dbReference type="Proteomes" id="UP001142078">
    <property type="component" value="Unassembled WGS sequence"/>
</dbReference>
<evidence type="ECO:0000313" key="2">
    <source>
        <dbReference type="Proteomes" id="UP001142078"/>
    </source>
</evidence>
<gene>
    <name evidence="1" type="ORF">NSA23_10835</name>
</gene>
<dbReference type="AlphaFoldDB" id="A0A9X2MJE5"/>
<evidence type="ECO:0000313" key="1">
    <source>
        <dbReference type="EMBL" id="MCR2044606.1"/>
    </source>
</evidence>
<accession>A0A9X2MJE5</accession>
<reference evidence="1" key="1">
    <citation type="submission" date="2022-07" db="EMBL/GenBank/DDBJ databases">
        <title>Enhanced cultured diversity of the mouse gut microbiota enables custom-made synthetic communities.</title>
        <authorList>
            <person name="Afrizal A."/>
        </authorList>
    </citation>
    <scope>NUCLEOTIDE SEQUENCE</scope>
    <source>
        <strain evidence="1">DSM 29482</strain>
    </source>
</reference>
<comment type="caution">
    <text evidence="1">The sequence shown here is derived from an EMBL/GenBank/DDBJ whole genome shotgun (WGS) entry which is preliminary data.</text>
</comment>
<proteinExistence type="predicted"/>
<name>A0A9X2MJE5_9FIRM</name>
<organism evidence="1 2">
    <name type="scientific">Anaerosalibacter massiliensis</name>
    <dbReference type="NCBI Taxonomy" id="1347392"/>
    <lineage>
        <taxon>Bacteria</taxon>
        <taxon>Bacillati</taxon>
        <taxon>Bacillota</taxon>
        <taxon>Tissierellia</taxon>
        <taxon>Tissierellales</taxon>
        <taxon>Sporanaerobacteraceae</taxon>
        <taxon>Anaerosalibacter</taxon>
    </lineage>
</organism>